<comment type="caution">
    <text evidence="1">The sequence shown here is derived from an EMBL/GenBank/DDBJ whole genome shotgun (WGS) entry which is preliminary data.</text>
</comment>
<dbReference type="Proteomes" id="UP001160483">
    <property type="component" value="Unassembled WGS sequence"/>
</dbReference>
<reference evidence="1" key="1">
    <citation type="submission" date="2021-11" db="EMBL/GenBank/DDBJ databases">
        <authorList>
            <person name="Islam A."/>
            <person name="Islam S."/>
            <person name="Flora M.S."/>
            <person name="Rahman M."/>
            <person name="Ziaur R.M."/>
            <person name="Epstein J.H."/>
            <person name="Hassan M."/>
            <person name="Klassen M."/>
            <person name="Woodard K."/>
            <person name="Webb A."/>
            <person name="Webby R.J."/>
            <person name="El Zowalaty M.E."/>
        </authorList>
    </citation>
    <scope>NUCLEOTIDE SEQUENCE</scope>
    <source>
        <strain evidence="1">Pbs3</strain>
    </source>
</reference>
<dbReference type="EMBL" id="CAKKTJ010000174">
    <property type="protein sequence ID" value="CAH0477490.1"/>
    <property type="molecule type" value="Genomic_DNA"/>
</dbReference>
<proteinExistence type="predicted"/>
<organism evidence="1 2">
    <name type="scientific">Peronospora belbahrii</name>
    <dbReference type="NCBI Taxonomy" id="622444"/>
    <lineage>
        <taxon>Eukaryota</taxon>
        <taxon>Sar</taxon>
        <taxon>Stramenopiles</taxon>
        <taxon>Oomycota</taxon>
        <taxon>Peronosporomycetes</taxon>
        <taxon>Peronosporales</taxon>
        <taxon>Peronosporaceae</taxon>
        <taxon>Peronospora</taxon>
    </lineage>
</organism>
<gene>
    <name evidence="1" type="ORF">PBS003_LOCUS4238</name>
</gene>
<evidence type="ECO:0000313" key="1">
    <source>
        <dbReference type="EMBL" id="CAH0477490.1"/>
    </source>
</evidence>
<name>A0AAU9KWK6_9STRA</name>
<evidence type="ECO:0000313" key="2">
    <source>
        <dbReference type="Proteomes" id="UP001160483"/>
    </source>
</evidence>
<protein>
    <submittedName>
        <fullName evidence="1">Uncharacterized protein</fullName>
    </submittedName>
</protein>
<sequence>MMPKCQHNQRHDIGAHQRMKAAHHRVTDHGSDLHLGIAFSSTPVPKTTCRSLLLEILDAVIKPQNCTRLPLISGKYVSSDGAFLKDLESLEELVVNAIFHTVRRTAGHMDLSLRVY</sequence>
<accession>A0AAU9KWK6</accession>
<dbReference type="AlphaFoldDB" id="A0AAU9KWK6"/>